<dbReference type="InterPro" id="IPR036909">
    <property type="entry name" value="Cyt_c-like_dom_sf"/>
</dbReference>
<dbReference type="GO" id="GO:0009055">
    <property type="term" value="F:electron transfer activity"/>
    <property type="evidence" value="ECO:0007669"/>
    <property type="project" value="InterPro"/>
</dbReference>
<gene>
    <name evidence="1" type="ORF">A0U93_01675</name>
</gene>
<reference evidence="1 2" key="1">
    <citation type="submission" date="2016-03" db="EMBL/GenBank/DDBJ databases">
        <title>Acetic acid bacteria sequencing.</title>
        <authorList>
            <person name="Brandt J."/>
            <person name="Jakob F."/>
            <person name="Vogel R.F."/>
        </authorList>
    </citation>
    <scope>NUCLEOTIDE SEQUENCE [LARGE SCALE GENOMIC DNA]</scope>
    <source>
        <strain evidence="1 2">NBRC 101099</strain>
    </source>
</reference>
<evidence type="ECO:0000313" key="1">
    <source>
        <dbReference type="EMBL" id="AQS86870.1"/>
    </source>
</evidence>
<sequence>MTRFFILVAMATGISSAFAATDGRSVYDGNCSACHQNDASGSPGQYPQLKGRVDKIAGSADGRTYLAHVLLNGLHGSIEAAGNNYAGLMPSFNSLSDDQIAAVLTYVSALGDTKPAPDFTADDIRELRATHKKNKDILAERHALESAHAIP</sequence>
<accession>A0A1U9KMB3</accession>
<dbReference type="GO" id="GO:0020037">
    <property type="term" value="F:heme binding"/>
    <property type="evidence" value="ECO:0007669"/>
    <property type="project" value="InterPro"/>
</dbReference>
<dbReference type="OrthoDB" id="70223at2"/>
<dbReference type="Gene3D" id="1.10.760.10">
    <property type="entry name" value="Cytochrome c-like domain"/>
    <property type="match status" value="1"/>
</dbReference>
<dbReference type="PANTHER" id="PTHR35008">
    <property type="entry name" value="BLL4482 PROTEIN-RELATED"/>
    <property type="match status" value="1"/>
</dbReference>
<protein>
    <submittedName>
        <fullName evidence="1">Uncharacterized protein</fullName>
    </submittedName>
</protein>
<dbReference type="PANTHER" id="PTHR35008:SF9">
    <property type="entry name" value="CYTOCHROME C DOMAIN-CONTAINING PROTEIN"/>
    <property type="match status" value="1"/>
</dbReference>
<dbReference type="KEGG" id="nch:A0U93_01675"/>
<dbReference type="SUPFAM" id="SSF46626">
    <property type="entry name" value="Cytochrome c"/>
    <property type="match status" value="1"/>
</dbReference>
<proteinExistence type="predicted"/>
<organism evidence="1 2">
    <name type="scientific">Neoasaia chiangmaiensis</name>
    <dbReference type="NCBI Taxonomy" id="320497"/>
    <lineage>
        <taxon>Bacteria</taxon>
        <taxon>Pseudomonadati</taxon>
        <taxon>Pseudomonadota</taxon>
        <taxon>Alphaproteobacteria</taxon>
        <taxon>Acetobacterales</taxon>
        <taxon>Acetobacteraceae</taxon>
        <taxon>Neoasaia</taxon>
    </lineage>
</organism>
<dbReference type="InterPro" id="IPR009056">
    <property type="entry name" value="Cyt_c-like_dom"/>
</dbReference>
<dbReference type="InterPro" id="IPR051459">
    <property type="entry name" value="Cytochrome_c-type_DH"/>
</dbReference>
<keyword evidence="2" id="KW-1185">Reference proteome</keyword>
<dbReference type="AlphaFoldDB" id="A0A1U9KMB3"/>
<dbReference type="Pfam" id="PF00034">
    <property type="entry name" value="Cytochrom_C"/>
    <property type="match status" value="1"/>
</dbReference>
<name>A0A1U9KMB3_9PROT</name>
<dbReference type="EMBL" id="CP014691">
    <property type="protein sequence ID" value="AQS86870.1"/>
    <property type="molecule type" value="Genomic_DNA"/>
</dbReference>
<dbReference type="PROSITE" id="PS51007">
    <property type="entry name" value="CYTC"/>
    <property type="match status" value="1"/>
</dbReference>
<dbReference type="STRING" id="320497.A0U93_01675"/>
<dbReference type="Proteomes" id="UP000188604">
    <property type="component" value="Chromosome"/>
</dbReference>
<evidence type="ECO:0000313" key="2">
    <source>
        <dbReference type="Proteomes" id="UP000188604"/>
    </source>
</evidence>